<sequence>MLSQYDTKAFDFLRTHTAPFRKFQEPFLCWVGKSRYYALDESCYMTFWYGDEGGCTLLCVLDLTVLRLYMIIFFYHVAEMDLFALIRHSDPTKVRVEERERLWKGEGSGDSVDKLFDEGDDAGQEHSIERDNDVLFQYQGKSLATICGLVPDGSSVSSGVTEAPVVVSVTHTPDDGFTNSVSRLNFLTCPPSLRSLAADVPITTVTFTTNVTAYASAVSSPKYLDSETMHRIYVLKWIVTNDFVLDDPYVCRELTDRLAPPALFLQLRAIDYDQLYNEFNVRAAPHVYLWAEVKMRAENTLEQKDRLEDKYFEQTALLSKRDTEIAHLKSLLSLKDAEAAEAIRLRGEKDVLFEKVKTLESAAALKETELAPLTAQVVQLTSDLSGFQLSKVASLESKRDSLVDQRSSLEYAFELFRERMEAMKDEQAKVLGSRVAELDAQLLEMAVHLEEEFYPHFLTTISGRRWILTHELKLILFKLLQDLSVIEAYDPFAEAKYVDVVSALRTMDFSLLSVLKSKKDASIVDLMDSHRLEGPLAEIPGPEGLQPSMEQLFLPIHRPEDNLVLGESSLSFSLQVVHSRVQRSLIGEASTTAIPTTAEPDTILL</sequence>
<evidence type="ECO:0000313" key="1">
    <source>
        <dbReference type="EMBL" id="GEU66893.1"/>
    </source>
</evidence>
<gene>
    <name evidence="1" type="ORF">Tci_038871</name>
</gene>
<proteinExistence type="predicted"/>
<dbReference type="AlphaFoldDB" id="A0A6L2LYN0"/>
<name>A0A6L2LYN0_TANCI</name>
<dbReference type="EMBL" id="BKCJ010005463">
    <property type="protein sequence ID" value="GEU66893.1"/>
    <property type="molecule type" value="Genomic_DNA"/>
</dbReference>
<protein>
    <recommendedName>
        <fullName evidence="2">Transposase (Putative), gypsy type</fullName>
    </recommendedName>
</protein>
<reference evidence="1" key="1">
    <citation type="journal article" date="2019" name="Sci. Rep.">
        <title>Draft genome of Tanacetum cinerariifolium, the natural source of mosquito coil.</title>
        <authorList>
            <person name="Yamashiro T."/>
            <person name="Shiraishi A."/>
            <person name="Satake H."/>
            <person name="Nakayama K."/>
        </authorList>
    </citation>
    <scope>NUCLEOTIDE SEQUENCE</scope>
</reference>
<comment type="caution">
    <text evidence="1">The sequence shown here is derived from an EMBL/GenBank/DDBJ whole genome shotgun (WGS) entry which is preliminary data.</text>
</comment>
<organism evidence="1">
    <name type="scientific">Tanacetum cinerariifolium</name>
    <name type="common">Dalmatian daisy</name>
    <name type="synonym">Chrysanthemum cinerariifolium</name>
    <dbReference type="NCBI Taxonomy" id="118510"/>
    <lineage>
        <taxon>Eukaryota</taxon>
        <taxon>Viridiplantae</taxon>
        <taxon>Streptophyta</taxon>
        <taxon>Embryophyta</taxon>
        <taxon>Tracheophyta</taxon>
        <taxon>Spermatophyta</taxon>
        <taxon>Magnoliopsida</taxon>
        <taxon>eudicotyledons</taxon>
        <taxon>Gunneridae</taxon>
        <taxon>Pentapetalae</taxon>
        <taxon>asterids</taxon>
        <taxon>campanulids</taxon>
        <taxon>Asterales</taxon>
        <taxon>Asteraceae</taxon>
        <taxon>Asteroideae</taxon>
        <taxon>Anthemideae</taxon>
        <taxon>Anthemidinae</taxon>
        <taxon>Tanacetum</taxon>
    </lineage>
</organism>
<evidence type="ECO:0008006" key="2">
    <source>
        <dbReference type="Google" id="ProtNLM"/>
    </source>
</evidence>
<accession>A0A6L2LYN0</accession>